<comment type="caution">
    <text evidence="1">The sequence shown here is derived from an EMBL/GenBank/DDBJ whole genome shotgun (WGS) entry which is preliminary data.</text>
</comment>
<reference evidence="1 2" key="1">
    <citation type="journal article" date="2018" name="PLoS ONE">
        <title>The draft genome of Kipferlia bialata reveals reductive genome evolution in fornicate parasites.</title>
        <authorList>
            <person name="Tanifuji G."/>
            <person name="Takabayashi S."/>
            <person name="Kume K."/>
            <person name="Takagi M."/>
            <person name="Nakayama T."/>
            <person name="Kamikawa R."/>
            <person name="Inagaki Y."/>
            <person name="Hashimoto T."/>
        </authorList>
    </citation>
    <scope>NUCLEOTIDE SEQUENCE [LARGE SCALE GENOMIC DNA]</scope>
    <source>
        <strain evidence="1">NY0173</strain>
    </source>
</reference>
<dbReference type="InterPro" id="IPR016024">
    <property type="entry name" value="ARM-type_fold"/>
</dbReference>
<name>A0A9K3D9A1_9EUKA</name>
<feature type="non-terminal residue" evidence="1">
    <location>
        <position position="1"/>
    </location>
</feature>
<keyword evidence="2" id="KW-1185">Reference proteome</keyword>
<feature type="non-terminal residue" evidence="1">
    <location>
        <position position="280"/>
    </location>
</feature>
<accession>A0A9K3D9A1</accession>
<organism evidence="1 2">
    <name type="scientific">Kipferlia bialata</name>
    <dbReference type="NCBI Taxonomy" id="797122"/>
    <lineage>
        <taxon>Eukaryota</taxon>
        <taxon>Metamonada</taxon>
        <taxon>Carpediemonas-like organisms</taxon>
        <taxon>Kipferlia</taxon>
    </lineage>
</organism>
<proteinExistence type="predicted"/>
<gene>
    <name evidence="1" type="ORF">KIPB_013998</name>
</gene>
<protein>
    <submittedName>
        <fullName evidence="1">Uncharacterized protein</fullName>
    </submittedName>
</protein>
<sequence>TPAMEEVYKWAHTVCGEDTTVPMWLRMLSFFLEGESLWNASHASAFQFKGYLERMISSPAVTNSILVVLESLVSFGPTEESLMVLGFPEVLHSSMRVHGDNTRVLTTLTQSLLRVHRLLRSPAALSLGELFPSMLVKNTLAGSGDPVFCEELLAAIWDNVRSDHRIPDCILQPDYVRVIIRMMGIHSDNGSIVEWGARALAGLVHQYRTSPSVIRDIAVTVFDAYTAHPGREEVCEALVSLGQCLATSNVPCCNHYYPETQYSDDVAAALFPVLVEREYA</sequence>
<dbReference type="AlphaFoldDB" id="A0A9K3D9A1"/>
<dbReference type="SUPFAM" id="SSF48371">
    <property type="entry name" value="ARM repeat"/>
    <property type="match status" value="1"/>
</dbReference>
<evidence type="ECO:0000313" key="1">
    <source>
        <dbReference type="EMBL" id="GIQ90977.1"/>
    </source>
</evidence>
<evidence type="ECO:0000313" key="2">
    <source>
        <dbReference type="Proteomes" id="UP000265618"/>
    </source>
</evidence>
<dbReference type="Proteomes" id="UP000265618">
    <property type="component" value="Unassembled WGS sequence"/>
</dbReference>
<dbReference type="EMBL" id="BDIP01006957">
    <property type="protein sequence ID" value="GIQ90977.1"/>
    <property type="molecule type" value="Genomic_DNA"/>
</dbReference>